<keyword evidence="5" id="KW-1185">Reference proteome</keyword>
<dbReference type="GO" id="GO:0005634">
    <property type="term" value="C:nucleus"/>
    <property type="evidence" value="ECO:0007669"/>
    <property type="project" value="UniProtKB-SubCell"/>
</dbReference>
<comment type="subcellular location">
    <subcellularLocation>
        <location evidence="1">Nucleus</location>
    </subcellularLocation>
</comment>
<dbReference type="InterPro" id="IPR004210">
    <property type="entry name" value="BESS_motif"/>
</dbReference>
<feature type="domain" description="BESS" evidence="3">
    <location>
        <begin position="132"/>
        <end position="171"/>
    </location>
</feature>
<dbReference type="GO" id="GO:0003677">
    <property type="term" value="F:DNA binding"/>
    <property type="evidence" value="ECO:0007669"/>
    <property type="project" value="InterPro"/>
</dbReference>
<proteinExistence type="predicted"/>
<protein>
    <submittedName>
        <fullName evidence="4">Transcription factor Adf-1-like</fullName>
    </submittedName>
</protein>
<dbReference type="Proteomes" id="UP000478052">
    <property type="component" value="Unassembled WGS sequence"/>
</dbReference>
<name>A0A6G0VLS7_APHCR</name>
<feature type="compositionally biased region" description="Low complexity" evidence="2">
    <location>
        <begin position="53"/>
        <end position="70"/>
    </location>
</feature>
<evidence type="ECO:0000256" key="1">
    <source>
        <dbReference type="PROSITE-ProRule" id="PRU00371"/>
    </source>
</evidence>
<feature type="compositionally biased region" description="Polar residues" evidence="2">
    <location>
        <begin position="36"/>
        <end position="49"/>
    </location>
</feature>
<dbReference type="Pfam" id="PF02944">
    <property type="entry name" value="BESS"/>
    <property type="match status" value="1"/>
</dbReference>
<dbReference type="EMBL" id="VUJU01016330">
    <property type="protein sequence ID" value="KAF0689340.1"/>
    <property type="molecule type" value="Genomic_DNA"/>
</dbReference>
<evidence type="ECO:0000313" key="4">
    <source>
        <dbReference type="EMBL" id="KAF0689340.1"/>
    </source>
</evidence>
<keyword evidence="1" id="KW-0539">Nucleus</keyword>
<feature type="region of interest" description="Disordered" evidence="2">
    <location>
        <begin position="11"/>
        <end position="96"/>
    </location>
</feature>
<accession>A0A6G0VLS7</accession>
<reference evidence="4 5" key="1">
    <citation type="submission" date="2019-08" db="EMBL/GenBank/DDBJ databases">
        <title>Whole genome of Aphis craccivora.</title>
        <authorList>
            <person name="Voronova N.V."/>
            <person name="Shulinski R.S."/>
            <person name="Bandarenka Y.V."/>
            <person name="Zhorov D.G."/>
            <person name="Warner D."/>
        </authorList>
    </citation>
    <scope>NUCLEOTIDE SEQUENCE [LARGE SCALE GENOMIC DNA]</scope>
    <source>
        <strain evidence="4">180601</strain>
        <tissue evidence="4">Whole Body</tissue>
    </source>
</reference>
<comment type="caution">
    <text evidence="4">The sequence shown here is derived from an EMBL/GenBank/DDBJ whole genome shotgun (WGS) entry which is preliminary data.</text>
</comment>
<dbReference type="OrthoDB" id="6147983at2759"/>
<feature type="compositionally biased region" description="Basic and acidic residues" evidence="2">
    <location>
        <begin position="23"/>
        <end position="35"/>
    </location>
</feature>
<sequence length="237" mass="26812">MQFTVPYIKALGMPSGNLPNPPEQKESFEQSEKIDFNNSELDPQQSSPIQPHLTLTPPLPSTSLYTPSTTDMPQKNNNNITPSQFESSPSYVSNKKRGLKNEVDKAFLEYFQAKKKARTENSSVNANQDPKAESLKMFLLSMVPDLLKMSNEEVRLFKRKLLQMVDDILSNNSAFTPIHSFSSSSTTPSTDQQFLLISQNENAHETSQSNTFQTINQNSSEKYYEVVNEALYEVNQQ</sequence>
<organism evidence="4 5">
    <name type="scientific">Aphis craccivora</name>
    <name type="common">Cowpea aphid</name>
    <dbReference type="NCBI Taxonomy" id="307492"/>
    <lineage>
        <taxon>Eukaryota</taxon>
        <taxon>Metazoa</taxon>
        <taxon>Ecdysozoa</taxon>
        <taxon>Arthropoda</taxon>
        <taxon>Hexapoda</taxon>
        <taxon>Insecta</taxon>
        <taxon>Pterygota</taxon>
        <taxon>Neoptera</taxon>
        <taxon>Paraneoptera</taxon>
        <taxon>Hemiptera</taxon>
        <taxon>Sternorrhyncha</taxon>
        <taxon>Aphidomorpha</taxon>
        <taxon>Aphidoidea</taxon>
        <taxon>Aphididae</taxon>
        <taxon>Aphidini</taxon>
        <taxon>Aphis</taxon>
        <taxon>Aphis</taxon>
    </lineage>
</organism>
<evidence type="ECO:0000256" key="2">
    <source>
        <dbReference type="SAM" id="MobiDB-lite"/>
    </source>
</evidence>
<dbReference type="AlphaFoldDB" id="A0A6G0VLS7"/>
<evidence type="ECO:0000313" key="5">
    <source>
        <dbReference type="Proteomes" id="UP000478052"/>
    </source>
</evidence>
<feature type="compositionally biased region" description="Polar residues" evidence="2">
    <location>
        <begin position="71"/>
        <end position="93"/>
    </location>
</feature>
<gene>
    <name evidence="4" type="ORF">FWK35_00033661</name>
</gene>
<dbReference type="PROSITE" id="PS51031">
    <property type="entry name" value="BESS"/>
    <property type="match status" value="1"/>
</dbReference>
<evidence type="ECO:0000259" key="3">
    <source>
        <dbReference type="PROSITE" id="PS51031"/>
    </source>
</evidence>